<dbReference type="KEGG" id="pgut:117673666"/>
<dbReference type="AlphaFoldDB" id="A0A6P9CV45"/>
<name>A0A6P9CV45_PANGU</name>
<dbReference type="RefSeq" id="XP_034287046.1">
    <property type="nucleotide sequence ID" value="XM_034431155.1"/>
</dbReference>
<evidence type="ECO:0000313" key="3">
    <source>
        <dbReference type="RefSeq" id="XP_034287046.1"/>
    </source>
</evidence>
<organism evidence="2 4">
    <name type="scientific">Pantherophis guttatus</name>
    <name type="common">Corn snake</name>
    <name type="synonym">Elaphe guttata</name>
    <dbReference type="NCBI Taxonomy" id="94885"/>
    <lineage>
        <taxon>Eukaryota</taxon>
        <taxon>Metazoa</taxon>
        <taxon>Chordata</taxon>
        <taxon>Craniata</taxon>
        <taxon>Vertebrata</taxon>
        <taxon>Euteleostomi</taxon>
        <taxon>Lepidosauria</taxon>
        <taxon>Squamata</taxon>
        <taxon>Bifurcata</taxon>
        <taxon>Unidentata</taxon>
        <taxon>Episquamata</taxon>
        <taxon>Toxicofera</taxon>
        <taxon>Serpentes</taxon>
        <taxon>Colubroidea</taxon>
        <taxon>Colubridae</taxon>
        <taxon>Colubrinae</taxon>
        <taxon>Pantherophis</taxon>
    </lineage>
</organism>
<keyword evidence="2" id="KW-1185">Reference proteome</keyword>
<reference evidence="3 4" key="1">
    <citation type="submission" date="2025-04" db="UniProtKB">
        <authorList>
            <consortium name="RefSeq"/>
        </authorList>
    </citation>
    <scope>IDENTIFICATION</scope>
    <source>
        <tissue evidence="3 4">Blood</tissue>
    </source>
</reference>
<dbReference type="OMA" id="YLATLCC"/>
<gene>
    <name evidence="3 4" type="primary">LOC117673666</name>
</gene>
<comment type="similarity">
    <text evidence="1">Belongs to the cornifelin family.</text>
</comment>
<protein>
    <submittedName>
        <fullName evidence="3 4">Placenta-specific gene 8 protein-like</fullName>
    </submittedName>
</protein>
<dbReference type="Proteomes" id="UP001652622">
    <property type="component" value="Unplaced"/>
</dbReference>
<evidence type="ECO:0000313" key="2">
    <source>
        <dbReference type="Proteomes" id="UP001652622"/>
    </source>
</evidence>
<dbReference type="RefSeq" id="XP_034287047.1">
    <property type="nucleotide sequence ID" value="XM_034431156.1"/>
</dbReference>
<proteinExistence type="inferred from homology"/>
<evidence type="ECO:0000256" key="1">
    <source>
        <dbReference type="ARBA" id="ARBA00009024"/>
    </source>
</evidence>
<dbReference type="NCBIfam" id="TIGR01571">
    <property type="entry name" value="A_thal_Cys_rich"/>
    <property type="match status" value="1"/>
</dbReference>
<evidence type="ECO:0000313" key="4">
    <source>
        <dbReference type="RefSeq" id="XP_034287047.1"/>
    </source>
</evidence>
<dbReference type="Pfam" id="PF04749">
    <property type="entry name" value="PLAC8"/>
    <property type="match status" value="1"/>
</dbReference>
<sequence length="113" mass="12437">MEAQPMVVTQPPVLVTVQPSRNYWQTGICDCFNDCGVCLCGMFCFPCMACQVAADMNECCCCGTSVAMRAVYRTKYEIPGSICGDNCIVCCCPVCSLCQIQRDINRRKAMGIF</sequence>
<dbReference type="PANTHER" id="PTHR15907">
    <property type="entry name" value="DUF614 FAMILY PROTEIN-RELATED"/>
    <property type="match status" value="1"/>
</dbReference>
<accession>A0A6P9CV45</accession>
<dbReference type="OrthoDB" id="1045822at2759"/>
<dbReference type="InterPro" id="IPR006461">
    <property type="entry name" value="PLAC_motif_containing"/>
</dbReference>
<dbReference type="GeneID" id="117673666"/>